<dbReference type="FunFam" id="3.30.160.60:FF:000290">
    <property type="entry name" value="Zinc finger protein 697 isoform X1"/>
    <property type="match status" value="1"/>
</dbReference>
<keyword evidence="7" id="KW-0539">Nucleus</keyword>
<dbReference type="AlphaFoldDB" id="A0A4Y2UK95"/>
<accession>A0A4Y2UK95</accession>
<proteinExistence type="predicted"/>
<dbReference type="Gene3D" id="3.30.160.60">
    <property type="entry name" value="Classic Zinc Finger"/>
    <property type="match status" value="5"/>
</dbReference>
<keyword evidence="3" id="KW-0677">Repeat</keyword>
<dbReference type="InterPro" id="IPR013087">
    <property type="entry name" value="Znf_C2H2_type"/>
</dbReference>
<feature type="domain" description="C2H2-type" evidence="9">
    <location>
        <begin position="17"/>
        <end position="44"/>
    </location>
</feature>
<dbReference type="FunFam" id="3.30.160.60:FF:001498">
    <property type="entry name" value="Zinc finger protein 404"/>
    <property type="match status" value="1"/>
</dbReference>
<dbReference type="InterPro" id="IPR036236">
    <property type="entry name" value="Znf_C2H2_sf"/>
</dbReference>
<evidence type="ECO:0000259" key="9">
    <source>
        <dbReference type="PROSITE" id="PS50157"/>
    </source>
</evidence>
<evidence type="ECO:0000256" key="3">
    <source>
        <dbReference type="ARBA" id="ARBA00022737"/>
    </source>
</evidence>
<comment type="caution">
    <text evidence="10">The sequence shown here is derived from an EMBL/GenBank/DDBJ whole genome shotgun (WGS) entry which is preliminary data.</text>
</comment>
<name>A0A4Y2UK95_ARAVE</name>
<dbReference type="FunFam" id="3.30.160.60:FF:000016">
    <property type="entry name" value="zinc finger protein 37 homolog"/>
    <property type="match status" value="1"/>
</dbReference>
<dbReference type="Proteomes" id="UP000499080">
    <property type="component" value="Unassembled WGS sequence"/>
</dbReference>
<evidence type="ECO:0000313" key="11">
    <source>
        <dbReference type="Proteomes" id="UP000499080"/>
    </source>
</evidence>
<dbReference type="FunFam" id="3.30.160.60:FF:000275">
    <property type="entry name" value="zinc finger protein 90 homolog"/>
    <property type="match status" value="1"/>
</dbReference>
<reference evidence="10 11" key="1">
    <citation type="journal article" date="2019" name="Sci. Rep.">
        <title>Orb-weaving spider Araneus ventricosus genome elucidates the spidroin gene catalogue.</title>
        <authorList>
            <person name="Kono N."/>
            <person name="Nakamura H."/>
            <person name="Ohtoshi R."/>
            <person name="Moran D.A.P."/>
            <person name="Shinohara A."/>
            <person name="Yoshida Y."/>
            <person name="Fujiwara M."/>
            <person name="Mori M."/>
            <person name="Tomita M."/>
            <person name="Arakawa K."/>
        </authorList>
    </citation>
    <scope>NUCLEOTIDE SEQUENCE [LARGE SCALE GENOMIC DNA]</scope>
</reference>
<sequence>MRNLKNHKRVHTEGNPFVCDTCGKSFSKEVSLSVHHRVHTEQKPYLCNACGKAFSKKTHSEAHKRVHTKERPFACDTCGKSFAQKGNLNVHYRVHTKERPYKCEMCVKSFSQVTTLNVHYRIHTKERPHVCDECGKAFKQPSNLNVHYRIHINIDYHQTRAKLSYVKPPLPKNRLKPCSDGPGVWLGRPRVLQNNIDKITWELRVTITISGDGEHEIKHNLFLIQGSRWPRLGFGKRVFHVRNPIPLKVRRVLLYAKSYVVAKRPSAGVFCRRGYQLRCWPRHVTSAQKYEVRPKWPSCCFPTGH</sequence>
<keyword evidence="6" id="KW-0238">DNA-binding</keyword>
<evidence type="ECO:0000256" key="5">
    <source>
        <dbReference type="ARBA" id="ARBA00022833"/>
    </source>
</evidence>
<keyword evidence="2" id="KW-0479">Metal-binding</keyword>
<dbReference type="GO" id="GO:0010468">
    <property type="term" value="P:regulation of gene expression"/>
    <property type="evidence" value="ECO:0007669"/>
    <property type="project" value="TreeGrafter"/>
</dbReference>
<dbReference type="EMBL" id="BGPR01037763">
    <property type="protein sequence ID" value="GBO13459.1"/>
    <property type="molecule type" value="Genomic_DNA"/>
</dbReference>
<evidence type="ECO:0000313" key="10">
    <source>
        <dbReference type="EMBL" id="GBO13459.1"/>
    </source>
</evidence>
<dbReference type="GO" id="GO:0003677">
    <property type="term" value="F:DNA binding"/>
    <property type="evidence" value="ECO:0007669"/>
    <property type="project" value="UniProtKB-KW"/>
</dbReference>
<dbReference type="Pfam" id="PF00096">
    <property type="entry name" value="zf-C2H2"/>
    <property type="match status" value="4"/>
</dbReference>
<dbReference type="PANTHER" id="PTHR16515:SF49">
    <property type="entry name" value="GASTRULA ZINC FINGER PROTEIN XLCGF49.1-LIKE-RELATED"/>
    <property type="match status" value="1"/>
</dbReference>
<evidence type="ECO:0000256" key="2">
    <source>
        <dbReference type="ARBA" id="ARBA00022723"/>
    </source>
</evidence>
<dbReference type="FunFam" id="3.30.160.60:FF:000100">
    <property type="entry name" value="Zinc finger 45-like"/>
    <property type="match status" value="1"/>
</dbReference>
<feature type="domain" description="C2H2-type" evidence="9">
    <location>
        <begin position="45"/>
        <end position="72"/>
    </location>
</feature>
<organism evidence="10 11">
    <name type="scientific">Araneus ventricosus</name>
    <name type="common">Orbweaver spider</name>
    <name type="synonym">Epeira ventricosa</name>
    <dbReference type="NCBI Taxonomy" id="182803"/>
    <lineage>
        <taxon>Eukaryota</taxon>
        <taxon>Metazoa</taxon>
        <taxon>Ecdysozoa</taxon>
        <taxon>Arthropoda</taxon>
        <taxon>Chelicerata</taxon>
        <taxon>Arachnida</taxon>
        <taxon>Araneae</taxon>
        <taxon>Araneomorphae</taxon>
        <taxon>Entelegynae</taxon>
        <taxon>Araneoidea</taxon>
        <taxon>Araneidae</taxon>
        <taxon>Araneus</taxon>
    </lineage>
</organism>
<feature type="domain" description="C2H2-type" evidence="9">
    <location>
        <begin position="129"/>
        <end position="151"/>
    </location>
</feature>
<dbReference type="PROSITE" id="PS00028">
    <property type="entry name" value="ZINC_FINGER_C2H2_1"/>
    <property type="match status" value="5"/>
</dbReference>
<dbReference type="GO" id="GO:0008270">
    <property type="term" value="F:zinc ion binding"/>
    <property type="evidence" value="ECO:0007669"/>
    <property type="project" value="UniProtKB-KW"/>
</dbReference>
<evidence type="ECO:0000256" key="6">
    <source>
        <dbReference type="ARBA" id="ARBA00023125"/>
    </source>
</evidence>
<dbReference type="SUPFAM" id="SSF57667">
    <property type="entry name" value="beta-beta-alpha zinc fingers"/>
    <property type="match status" value="3"/>
</dbReference>
<dbReference type="PANTHER" id="PTHR16515">
    <property type="entry name" value="PR DOMAIN ZINC FINGER PROTEIN"/>
    <property type="match status" value="1"/>
</dbReference>
<keyword evidence="5" id="KW-0862">Zinc</keyword>
<gene>
    <name evidence="10" type="primary">ZNF235_37</name>
    <name evidence="10" type="ORF">AVEN_248926_1</name>
</gene>
<evidence type="ECO:0000256" key="7">
    <source>
        <dbReference type="ARBA" id="ARBA00023242"/>
    </source>
</evidence>
<dbReference type="PROSITE" id="PS50157">
    <property type="entry name" value="ZINC_FINGER_C2H2_2"/>
    <property type="match status" value="5"/>
</dbReference>
<feature type="domain" description="C2H2-type" evidence="9">
    <location>
        <begin position="101"/>
        <end position="128"/>
    </location>
</feature>
<comment type="subcellular location">
    <subcellularLocation>
        <location evidence="1">Nucleus</location>
    </subcellularLocation>
</comment>
<protein>
    <submittedName>
        <fullName evidence="10">Zinc finger protein 235</fullName>
    </submittedName>
</protein>
<evidence type="ECO:0000256" key="1">
    <source>
        <dbReference type="ARBA" id="ARBA00004123"/>
    </source>
</evidence>
<dbReference type="SMART" id="SM00355">
    <property type="entry name" value="ZnF_C2H2"/>
    <property type="match status" value="5"/>
</dbReference>
<keyword evidence="4 8" id="KW-0863">Zinc-finger</keyword>
<evidence type="ECO:0000256" key="8">
    <source>
        <dbReference type="PROSITE-ProRule" id="PRU00042"/>
    </source>
</evidence>
<evidence type="ECO:0000256" key="4">
    <source>
        <dbReference type="ARBA" id="ARBA00022771"/>
    </source>
</evidence>
<feature type="domain" description="C2H2-type" evidence="9">
    <location>
        <begin position="73"/>
        <end position="100"/>
    </location>
</feature>
<keyword evidence="11" id="KW-1185">Reference proteome</keyword>
<dbReference type="InterPro" id="IPR050331">
    <property type="entry name" value="Zinc_finger"/>
</dbReference>
<dbReference type="GO" id="GO:0005634">
    <property type="term" value="C:nucleus"/>
    <property type="evidence" value="ECO:0007669"/>
    <property type="project" value="UniProtKB-SubCell"/>
</dbReference>